<name>A0A392V1A2_9FABA</name>
<evidence type="ECO:0000256" key="1">
    <source>
        <dbReference type="SAM" id="MobiDB-lite"/>
    </source>
</evidence>
<evidence type="ECO:0000313" key="3">
    <source>
        <dbReference type="Proteomes" id="UP000265520"/>
    </source>
</evidence>
<sequence>MERIAEELLASARRTGEDHASRRQLGPMARCA</sequence>
<comment type="caution">
    <text evidence="2">The sequence shown here is derived from an EMBL/GenBank/DDBJ whole genome shotgun (WGS) entry which is preliminary data.</text>
</comment>
<accession>A0A392V1A2</accession>
<organism evidence="2 3">
    <name type="scientific">Trifolium medium</name>
    <dbReference type="NCBI Taxonomy" id="97028"/>
    <lineage>
        <taxon>Eukaryota</taxon>
        <taxon>Viridiplantae</taxon>
        <taxon>Streptophyta</taxon>
        <taxon>Embryophyta</taxon>
        <taxon>Tracheophyta</taxon>
        <taxon>Spermatophyta</taxon>
        <taxon>Magnoliopsida</taxon>
        <taxon>eudicotyledons</taxon>
        <taxon>Gunneridae</taxon>
        <taxon>Pentapetalae</taxon>
        <taxon>rosids</taxon>
        <taxon>fabids</taxon>
        <taxon>Fabales</taxon>
        <taxon>Fabaceae</taxon>
        <taxon>Papilionoideae</taxon>
        <taxon>50 kb inversion clade</taxon>
        <taxon>NPAAA clade</taxon>
        <taxon>Hologalegina</taxon>
        <taxon>IRL clade</taxon>
        <taxon>Trifolieae</taxon>
        <taxon>Trifolium</taxon>
    </lineage>
</organism>
<dbReference type="EMBL" id="LXQA011004701">
    <property type="protein sequence ID" value="MCI80851.1"/>
    <property type="molecule type" value="Genomic_DNA"/>
</dbReference>
<evidence type="ECO:0000313" key="2">
    <source>
        <dbReference type="EMBL" id="MCI80851.1"/>
    </source>
</evidence>
<reference evidence="2 3" key="1">
    <citation type="journal article" date="2018" name="Front. Plant Sci.">
        <title>Red Clover (Trifolium pratense) and Zigzag Clover (T. medium) - A Picture of Genomic Similarities and Differences.</title>
        <authorList>
            <person name="Dluhosova J."/>
            <person name="Istvanek J."/>
            <person name="Nedelnik J."/>
            <person name="Repkova J."/>
        </authorList>
    </citation>
    <scope>NUCLEOTIDE SEQUENCE [LARGE SCALE GENOMIC DNA]</scope>
    <source>
        <strain evidence="3">cv. 10/8</strain>
        <tissue evidence="2">Leaf</tissue>
    </source>
</reference>
<dbReference type="AlphaFoldDB" id="A0A392V1A2"/>
<feature type="non-terminal residue" evidence="2">
    <location>
        <position position="32"/>
    </location>
</feature>
<proteinExistence type="predicted"/>
<dbReference type="Proteomes" id="UP000265520">
    <property type="component" value="Unassembled WGS sequence"/>
</dbReference>
<feature type="region of interest" description="Disordered" evidence="1">
    <location>
        <begin position="10"/>
        <end position="32"/>
    </location>
</feature>
<keyword evidence="3" id="KW-1185">Reference proteome</keyword>
<protein>
    <submittedName>
        <fullName evidence="2">Uncharacterized protein</fullName>
    </submittedName>
</protein>